<dbReference type="Pfam" id="PF02230">
    <property type="entry name" value="Abhydrolase_2"/>
    <property type="match status" value="1"/>
</dbReference>
<dbReference type="InterPro" id="IPR003140">
    <property type="entry name" value="PLipase/COase/thioEstase"/>
</dbReference>
<dbReference type="Gene3D" id="3.40.50.1820">
    <property type="entry name" value="alpha/beta hydrolase"/>
    <property type="match status" value="1"/>
</dbReference>
<evidence type="ECO:0000313" key="5">
    <source>
        <dbReference type="Proteomes" id="UP000244496"/>
    </source>
</evidence>
<dbReference type="InterPro" id="IPR050565">
    <property type="entry name" value="LYPA1-2/EST-like"/>
</dbReference>
<reference evidence="4 5" key="1">
    <citation type="submission" date="2018-04" db="EMBL/GenBank/DDBJ databases">
        <title>Genome sequencing of Gemmobacter.</title>
        <authorList>
            <person name="Yi H."/>
            <person name="Baek M.-G."/>
        </authorList>
    </citation>
    <scope>NUCLEOTIDE SEQUENCE [LARGE SCALE GENOMIC DNA]</scope>
    <source>
        <strain evidence="4 5">HYN0069</strain>
    </source>
</reference>
<dbReference type="OrthoDB" id="9801763at2"/>
<protein>
    <submittedName>
        <fullName evidence="4">Phospholipase</fullName>
    </submittedName>
</protein>
<keyword evidence="5" id="KW-1185">Reference proteome</keyword>
<organism evidence="4 5">
    <name type="scientific">Paragemmobacter aquarius</name>
    <dbReference type="NCBI Taxonomy" id="2169400"/>
    <lineage>
        <taxon>Bacteria</taxon>
        <taxon>Pseudomonadati</taxon>
        <taxon>Pseudomonadota</taxon>
        <taxon>Alphaproteobacteria</taxon>
        <taxon>Rhodobacterales</taxon>
        <taxon>Paracoccaceae</taxon>
        <taxon>Paragemmobacter</taxon>
    </lineage>
</organism>
<dbReference type="InterPro" id="IPR029058">
    <property type="entry name" value="AB_hydrolase_fold"/>
</dbReference>
<evidence type="ECO:0000259" key="3">
    <source>
        <dbReference type="Pfam" id="PF02230"/>
    </source>
</evidence>
<gene>
    <name evidence="4" type="ORF">HYN69_12865</name>
</gene>
<sequence length="212" mass="22163">MKRAGPETGATTGIVLLHGRGGSADDILGLLAHADVPRVAAIAPEAEGRSWWPTGFLAPAAHMAPHVDRALAAVTQAIATLEAEGIARDRIWLAGFSQGACLACEAYARLGEGLAGLIAFSGGLIGTGDATGGPSEALYGHSPKRFDYTGQRDGKVWLSVHEQDPHIPQQRVRETANTFTALGARVQTRIHPGAGHGLMQDDLAALQSHLSR</sequence>
<evidence type="ECO:0000256" key="1">
    <source>
        <dbReference type="ARBA" id="ARBA00006499"/>
    </source>
</evidence>
<dbReference type="GO" id="GO:0016787">
    <property type="term" value="F:hydrolase activity"/>
    <property type="evidence" value="ECO:0007669"/>
    <property type="project" value="UniProtKB-KW"/>
</dbReference>
<evidence type="ECO:0000313" key="4">
    <source>
        <dbReference type="EMBL" id="AWB49279.1"/>
    </source>
</evidence>
<dbReference type="RefSeq" id="WP_108436096.1">
    <property type="nucleotide sequence ID" value="NZ_CP028918.1"/>
</dbReference>
<comment type="similarity">
    <text evidence="1">Belongs to the AB hydrolase superfamily. AB hydrolase 2 family.</text>
</comment>
<dbReference type="KEGG" id="geh:HYN69_12865"/>
<dbReference type="EMBL" id="CP028918">
    <property type="protein sequence ID" value="AWB49279.1"/>
    <property type="molecule type" value="Genomic_DNA"/>
</dbReference>
<proteinExistence type="inferred from homology"/>
<dbReference type="PANTHER" id="PTHR10655:SF17">
    <property type="entry name" value="LYSOPHOSPHOLIPASE-LIKE PROTEIN 1"/>
    <property type="match status" value="1"/>
</dbReference>
<accession>A0A2S0UN86</accession>
<dbReference type="Proteomes" id="UP000244496">
    <property type="component" value="Chromosome"/>
</dbReference>
<dbReference type="SUPFAM" id="SSF53474">
    <property type="entry name" value="alpha/beta-Hydrolases"/>
    <property type="match status" value="1"/>
</dbReference>
<feature type="domain" description="Phospholipase/carboxylesterase/thioesterase" evidence="3">
    <location>
        <begin position="8"/>
        <end position="211"/>
    </location>
</feature>
<name>A0A2S0UN86_9RHOB</name>
<evidence type="ECO:0000256" key="2">
    <source>
        <dbReference type="ARBA" id="ARBA00022801"/>
    </source>
</evidence>
<dbReference type="AlphaFoldDB" id="A0A2S0UN86"/>
<dbReference type="PANTHER" id="PTHR10655">
    <property type="entry name" value="LYSOPHOSPHOLIPASE-RELATED"/>
    <property type="match status" value="1"/>
</dbReference>
<keyword evidence="2" id="KW-0378">Hydrolase</keyword>